<evidence type="ECO:0000256" key="2">
    <source>
        <dbReference type="ARBA" id="ARBA00006236"/>
    </source>
</evidence>
<dbReference type="GO" id="GO:0005886">
    <property type="term" value="C:plasma membrane"/>
    <property type="evidence" value="ECO:0007669"/>
    <property type="project" value="UniProtKB-SubCell"/>
</dbReference>
<dbReference type="GO" id="GO:0042910">
    <property type="term" value="F:xenobiotic transmembrane transporter activity"/>
    <property type="evidence" value="ECO:0007669"/>
    <property type="project" value="InterPro"/>
</dbReference>
<dbReference type="PANTHER" id="PTHR23502">
    <property type="entry name" value="MAJOR FACILITATOR SUPERFAMILY"/>
    <property type="match status" value="1"/>
</dbReference>
<evidence type="ECO:0000313" key="10">
    <source>
        <dbReference type="EMBL" id="SCB77280.1"/>
    </source>
</evidence>
<keyword evidence="11" id="KW-1185">Reference proteome</keyword>
<dbReference type="Gene3D" id="1.20.1720.10">
    <property type="entry name" value="Multidrug resistance protein D"/>
    <property type="match status" value="1"/>
</dbReference>
<keyword evidence="4" id="KW-1003">Cell membrane</keyword>
<evidence type="ECO:0000256" key="6">
    <source>
        <dbReference type="ARBA" id="ARBA00022989"/>
    </source>
</evidence>
<dbReference type="InterPro" id="IPR036259">
    <property type="entry name" value="MFS_trans_sf"/>
</dbReference>
<feature type="transmembrane region" description="Helical" evidence="8">
    <location>
        <begin position="358"/>
        <end position="382"/>
    </location>
</feature>
<reference evidence="11" key="1">
    <citation type="submission" date="2016-08" db="EMBL/GenBank/DDBJ databases">
        <authorList>
            <person name="Varghese N."/>
            <person name="Submissions Spin"/>
        </authorList>
    </citation>
    <scope>NUCLEOTIDE SEQUENCE [LARGE SCALE GENOMIC DNA]</scope>
    <source>
        <strain evidence="11">R-53248</strain>
    </source>
</reference>
<keyword evidence="8" id="KW-0997">Cell inner membrane</keyword>
<dbReference type="STRING" id="1798182.GA0061081_101247"/>
<keyword evidence="7 8" id="KW-0472">Membrane</keyword>
<feature type="transmembrane region" description="Helical" evidence="8">
    <location>
        <begin position="12"/>
        <end position="32"/>
    </location>
</feature>
<evidence type="ECO:0000256" key="3">
    <source>
        <dbReference type="ARBA" id="ARBA00022448"/>
    </source>
</evidence>
<feature type="transmembrane region" description="Helical" evidence="8">
    <location>
        <begin position="83"/>
        <end position="106"/>
    </location>
</feature>
<evidence type="ECO:0000256" key="5">
    <source>
        <dbReference type="ARBA" id="ARBA00022692"/>
    </source>
</evidence>
<evidence type="ECO:0000313" key="11">
    <source>
        <dbReference type="Proteomes" id="UP000199670"/>
    </source>
</evidence>
<feature type="transmembrane region" description="Helical" evidence="8">
    <location>
        <begin position="52"/>
        <end position="71"/>
    </location>
</feature>
<dbReference type="InterPro" id="IPR011701">
    <property type="entry name" value="MFS"/>
</dbReference>
<sequence length="413" mass="45473">MPTQNTLVNLKISKQALIFILGLLSMLMPLSIDMYLPSMPTIARDFNVADSAVQLTISCYLLGFSVGQLLFGPLTDSYGRRNVLIFGLIIFIVAALSCGIAVNINQLITARFFHGIAAAATTIVINALMKDIYRDRDEFSKMMSFVMLISNVAPLLAPIIGGFILYWFNWQANFYTISLIALTCFGLVITFIPETLAKTKRDKFSLIRILNNFITLFRHKQVLIYMMIGAFSGAGLFSFLSLGPFVYMNLHGVASINFGYYFAFNIIVMVLMNTLNSRFVKHVGSIKMMRLGLSLQFIMAIGLMIVTFFNLGFAYLVACVAGYIGCMSTIGGNSMAIILDFYPHIAGTASSLAGTIRFAVAGAMGILLSILVSTHTAATITIDNTTEWLMVGSMVLCNFLSVGLFLRIKNIKR</sequence>
<feature type="transmembrane region" description="Helical" evidence="8">
    <location>
        <begin position="222"/>
        <end position="246"/>
    </location>
</feature>
<dbReference type="RefSeq" id="WP_202983828.1">
    <property type="nucleotide sequence ID" value="NZ_FMAQ01000001.1"/>
</dbReference>
<protein>
    <recommendedName>
        <fullName evidence="8">Bcr/CflA family efflux transporter</fullName>
    </recommendedName>
</protein>
<evidence type="ECO:0000256" key="8">
    <source>
        <dbReference type="RuleBase" id="RU365088"/>
    </source>
</evidence>
<dbReference type="NCBIfam" id="TIGR00710">
    <property type="entry name" value="efflux_Bcr_CflA"/>
    <property type="match status" value="1"/>
</dbReference>
<feature type="transmembrane region" description="Helical" evidence="8">
    <location>
        <begin position="388"/>
        <end position="408"/>
    </location>
</feature>
<keyword evidence="5 8" id="KW-0812">Transmembrane</keyword>
<evidence type="ECO:0000256" key="1">
    <source>
        <dbReference type="ARBA" id="ARBA00004651"/>
    </source>
</evidence>
<dbReference type="AlphaFoldDB" id="A0A1C3Z4R1"/>
<evidence type="ECO:0000256" key="4">
    <source>
        <dbReference type="ARBA" id="ARBA00022475"/>
    </source>
</evidence>
<feature type="transmembrane region" description="Helical" evidence="8">
    <location>
        <begin position="258"/>
        <end position="276"/>
    </location>
</feature>
<proteinExistence type="inferred from homology"/>
<dbReference type="Proteomes" id="UP000199670">
    <property type="component" value="Unassembled WGS sequence"/>
</dbReference>
<dbReference type="NCBIfam" id="NF008314">
    <property type="entry name" value="PRK11102.1"/>
    <property type="match status" value="1"/>
</dbReference>
<dbReference type="CDD" id="cd17320">
    <property type="entry name" value="MFS_MdfA_MDR_like"/>
    <property type="match status" value="1"/>
</dbReference>
<feature type="domain" description="Major facilitator superfamily (MFS) profile" evidence="9">
    <location>
        <begin position="17"/>
        <end position="410"/>
    </location>
</feature>
<dbReference type="InterPro" id="IPR020846">
    <property type="entry name" value="MFS_dom"/>
</dbReference>
<dbReference type="PANTHER" id="PTHR23502:SF132">
    <property type="entry name" value="POLYAMINE TRANSPORTER 2-RELATED"/>
    <property type="match status" value="1"/>
</dbReference>
<feature type="transmembrane region" description="Helical" evidence="8">
    <location>
        <begin position="112"/>
        <end position="133"/>
    </location>
</feature>
<keyword evidence="3 8" id="KW-0813">Transport</keyword>
<dbReference type="InterPro" id="IPR004812">
    <property type="entry name" value="Efflux_drug-R_Bcr/CmlA"/>
</dbReference>
<feature type="transmembrane region" description="Helical" evidence="8">
    <location>
        <begin position="315"/>
        <end position="338"/>
    </location>
</feature>
<feature type="transmembrane region" description="Helical" evidence="8">
    <location>
        <begin position="174"/>
        <end position="193"/>
    </location>
</feature>
<dbReference type="Pfam" id="PF07690">
    <property type="entry name" value="MFS_1"/>
    <property type="match status" value="1"/>
</dbReference>
<dbReference type="GO" id="GO:1990961">
    <property type="term" value="P:xenobiotic detoxification by transmembrane export across the plasma membrane"/>
    <property type="evidence" value="ECO:0007669"/>
    <property type="project" value="InterPro"/>
</dbReference>
<evidence type="ECO:0000256" key="7">
    <source>
        <dbReference type="ARBA" id="ARBA00023136"/>
    </source>
</evidence>
<organism evidence="10 11">
    <name type="scientific">Gilliamella bombicola</name>
    <dbReference type="NCBI Taxonomy" id="1798182"/>
    <lineage>
        <taxon>Bacteria</taxon>
        <taxon>Pseudomonadati</taxon>
        <taxon>Pseudomonadota</taxon>
        <taxon>Gammaproteobacteria</taxon>
        <taxon>Orbales</taxon>
        <taxon>Orbaceae</taxon>
        <taxon>Gilliamella</taxon>
    </lineage>
</organism>
<evidence type="ECO:0000259" key="9">
    <source>
        <dbReference type="PROSITE" id="PS50850"/>
    </source>
</evidence>
<comment type="similarity">
    <text evidence="2 8">Belongs to the major facilitator superfamily. Bcr/CmlA family.</text>
</comment>
<comment type="subcellular location">
    <subcellularLocation>
        <location evidence="8">Cell inner membrane</location>
        <topology evidence="8">Multi-pass membrane protein</topology>
    </subcellularLocation>
    <subcellularLocation>
        <location evidence="1">Cell membrane</location>
        <topology evidence="1">Multi-pass membrane protein</topology>
    </subcellularLocation>
</comment>
<dbReference type="EMBL" id="FMAQ01000001">
    <property type="protein sequence ID" value="SCB77280.1"/>
    <property type="molecule type" value="Genomic_DNA"/>
</dbReference>
<feature type="transmembrane region" description="Helical" evidence="8">
    <location>
        <begin position="288"/>
        <end position="309"/>
    </location>
</feature>
<keyword evidence="6 8" id="KW-1133">Transmembrane helix</keyword>
<gene>
    <name evidence="10" type="ORF">GA0061081_101247</name>
</gene>
<dbReference type="SUPFAM" id="SSF103473">
    <property type="entry name" value="MFS general substrate transporter"/>
    <property type="match status" value="1"/>
</dbReference>
<dbReference type="GO" id="GO:0015385">
    <property type="term" value="F:sodium:proton antiporter activity"/>
    <property type="evidence" value="ECO:0007669"/>
    <property type="project" value="TreeGrafter"/>
</dbReference>
<accession>A0A1C3Z4R1</accession>
<name>A0A1C3Z4R1_9GAMM</name>
<feature type="transmembrane region" description="Helical" evidence="8">
    <location>
        <begin position="145"/>
        <end position="168"/>
    </location>
</feature>
<dbReference type="PROSITE" id="PS50850">
    <property type="entry name" value="MFS"/>
    <property type="match status" value="1"/>
</dbReference>